<dbReference type="EMBL" id="JAGQDC010000009">
    <property type="protein sequence ID" value="MCL1029860.1"/>
    <property type="molecule type" value="Genomic_DNA"/>
</dbReference>
<evidence type="ECO:0000259" key="7">
    <source>
        <dbReference type="Pfam" id="PF00294"/>
    </source>
</evidence>
<evidence type="ECO:0000256" key="1">
    <source>
        <dbReference type="ARBA" id="ARBA00010688"/>
    </source>
</evidence>
<dbReference type="InterPro" id="IPR002173">
    <property type="entry name" value="Carboh/pur_kinase_PfkB_CS"/>
</dbReference>
<dbReference type="RefSeq" id="WP_248946061.1">
    <property type="nucleotide sequence ID" value="NZ_CBCSGY010000046.1"/>
</dbReference>
<proteinExistence type="inferred from homology"/>
<evidence type="ECO:0000256" key="2">
    <source>
        <dbReference type="ARBA" id="ARBA00022679"/>
    </source>
</evidence>
<dbReference type="PROSITE" id="PS00584">
    <property type="entry name" value="PFKB_KINASES_2"/>
    <property type="match status" value="1"/>
</dbReference>
<evidence type="ECO:0000256" key="5">
    <source>
        <dbReference type="ARBA" id="ARBA00022840"/>
    </source>
</evidence>
<comment type="caution">
    <text evidence="8">The sequence shown here is derived from an EMBL/GenBank/DDBJ whole genome shotgun (WGS) entry which is preliminary data.</text>
</comment>
<dbReference type="NCBIfam" id="NF006957">
    <property type="entry name" value="PRK09434.1"/>
    <property type="match status" value="1"/>
</dbReference>
<evidence type="ECO:0000256" key="3">
    <source>
        <dbReference type="ARBA" id="ARBA00022741"/>
    </source>
</evidence>
<reference evidence="8" key="1">
    <citation type="submission" date="2021-04" db="EMBL/GenBank/DDBJ databases">
        <title>Genome sequence of Serratia sp. arafor3.</title>
        <authorList>
            <person name="Besaury L."/>
        </authorList>
    </citation>
    <scope>NUCLEOTIDE SEQUENCE</scope>
    <source>
        <strain evidence="8">Arafor3</strain>
    </source>
</reference>
<dbReference type="GO" id="GO:0016301">
    <property type="term" value="F:kinase activity"/>
    <property type="evidence" value="ECO:0007669"/>
    <property type="project" value="UniProtKB-KW"/>
</dbReference>
<dbReference type="SUPFAM" id="SSF53613">
    <property type="entry name" value="Ribokinase-like"/>
    <property type="match status" value="1"/>
</dbReference>
<dbReference type="InterPro" id="IPR029056">
    <property type="entry name" value="Ribokinase-like"/>
</dbReference>
<dbReference type="Pfam" id="PF00294">
    <property type="entry name" value="PfkB"/>
    <property type="match status" value="1"/>
</dbReference>
<gene>
    <name evidence="8" type="ORF">KAJ71_12630</name>
</gene>
<evidence type="ECO:0000313" key="8">
    <source>
        <dbReference type="EMBL" id="MCL1029860.1"/>
    </source>
</evidence>
<keyword evidence="9" id="KW-1185">Reference proteome</keyword>
<comment type="similarity">
    <text evidence="1 6">Belongs to the carbohydrate kinase PfkB family.</text>
</comment>
<evidence type="ECO:0000313" key="9">
    <source>
        <dbReference type="Proteomes" id="UP001165275"/>
    </source>
</evidence>
<dbReference type="PRINTS" id="PR00990">
    <property type="entry name" value="RIBOKINASE"/>
</dbReference>
<dbReference type="CDD" id="cd01167">
    <property type="entry name" value="bac_FRK"/>
    <property type="match status" value="1"/>
</dbReference>
<protein>
    <submittedName>
        <fullName evidence="8">Aminoimidazole riboside kinase</fullName>
    </submittedName>
</protein>
<name>A0ABT0KCW1_9GAMM</name>
<feature type="domain" description="Carbohydrate kinase PfkB" evidence="7">
    <location>
        <begin position="5"/>
        <end position="295"/>
    </location>
</feature>
<keyword evidence="3" id="KW-0547">Nucleotide-binding</keyword>
<keyword evidence="2 6" id="KW-0808">Transferase</keyword>
<dbReference type="InterPro" id="IPR002139">
    <property type="entry name" value="Ribo/fructo_kinase"/>
</dbReference>
<sequence length="320" mass="34955">MKLWTIGDAVIDLLPQSDRQYKACAGGAPLNVAVGAARLGGNCGFIGRVGDDPFGHFLQKTLSSEGVETQHIQFDKQYHTSTVLVALGNDSERSFTFLVNPSADQFLSSENLPDFADDILHFCSLALVAKESRETLVKAISLLKQRGGTLSFDVNLREKMWGNPQEMLATVTQFAHQADILKLSEEELYWITGTTHDEKALERVKLFPSSLKIVTRGIQGAIALWQDLVIHVDSYKVKSVDTTGAGDAFIAGLLANISLGNDLQDFEQLKLALTQASACGALATTQKGALSALPDAEGVRRFIEYEHRLTFKVNSINLLE</sequence>
<dbReference type="InterPro" id="IPR011611">
    <property type="entry name" value="PfkB_dom"/>
</dbReference>
<dbReference type="InterPro" id="IPR050306">
    <property type="entry name" value="PfkB_Carbo_kinase"/>
</dbReference>
<keyword evidence="4 6" id="KW-0418">Kinase</keyword>
<dbReference type="PANTHER" id="PTHR43085">
    <property type="entry name" value="HEXOKINASE FAMILY MEMBER"/>
    <property type="match status" value="1"/>
</dbReference>
<keyword evidence="5" id="KW-0067">ATP-binding</keyword>
<dbReference type="Proteomes" id="UP001165275">
    <property type="component" value="Unassembled WGS sequence"/>
</dbReference>
<dbReference type="PANTHER" id="PTHR43085:SF1">
    <property type="entry name" value="PSEUDOURIDINE KINASE-RELATED"/>
    <property type="match status" value="1"/>
</dbReference>
<accession>A0ABT0KCW1</accession>
<evidence type="ECO:0000256" key="4">
    <source>
        <dbReference type="ARBA" id="ARBA00022777"/>
    </source>
</evidence>
<evidence type="ECO:0000256" key="6">
    <source>
        <dbReference type="RuleBase" id="RU003704"/>
    </source>
</evidence>
<dbReference type="Gene3D" id="3.40.1190.20">
    <property type="match status" value="1"/>
</dbReference>
<organism evidence="8 9">
    <name type="scientific">Serratia silvae</name>
    <dbReference type="NCBI Taxonomy" id="2824122"/>
    <lineage>
        <taxon>Bacteria</taxon>
        <taxon>Pseudomonadati</taxon>
        <taxon>Pseudomonadota</taxon>
        <taxon>Gammaproteobacteria</taxon>
        <taxon>Enterobacterales</taxon>
        <taxon>Yersiniaceae</taxon>
        <taxon>Serratia</taxon>
    </lineage>
</organism>